<protein>
    <submittedName>
        <fullName evidence="2">SDR family oxidoreductase</fullName>
    </submittedName>
</protein>
<dbReference type="AlphaFoldDB" id="A0A5B8U6J4"/>
<dbReference type="Gene3D" id="3.40.50.720">
    <property type="entry name" value="NAD(P)-binding Rossmann-like Domain"/>
    <property type="match status" value="1"/>
</dbReference>
<dbReference type="KEGG" id="bsol:FSW04_13755"/>
<evidence type="ECO:0000259" key="1">
    <source>
        <dbReference type="Pfam" id="PF07993"/>
    </source>
</evidence>
<dbReference type="GO" id="GO:0010345">
    <property type="term" value="P:suberin biosynthetic process"/>
    <property type="evidence" value="ECO:0007669"/>
    <property type="project" value="TreeGrafter"/>
</dbReference>
<dbReference type="Pfam" id="PF07993">
    <property type="entry name" value="NAD_binding_4"/>
    <property type="match status" value="1"/>
</dbReference>
<dbReference type="GO" id="GO:0035336">
    <property type="term" value="P:long-chain fatty-acyl-CoA metabolic process"/>
    <property type="evidence" value="ECO:0007669"/>
    <property type="project" value="TreeGrafter"/>
</dbReference>
<proteinExistence type="predicted"/>
<reference evidence="2 3" key="1">
    <citation type="journal article" date="2018" name="J. Microbiol.">
        <title>Baekduia soli gen. nov., sp. nov., a novel bacterium isolated from the soil of Baekdu Mountain and proposal of a novel family name, Baekduiaceae fam. nov.</title>
        <authorList>
            <person name="An D.S."/>
            <person name="Siddiqi M.Z."/>
            <person name="Kim K.H."/>
            <person name="Yu H.S."/>
            <person name="Im W.T."/>
        </authorList>
    </citation>
    <scope>NUCLEOTIDE SEQUENCE [LARGE SCALE GENOMIC DNA]</scope>
    <source>
        <strain evidence="2 3">BR7-21</strain>
    </source>
</reference>
<dbReference type="EMBL" id="CP042430">
    <property type="protein sequence ID" value="QEC48525.1"/>
    <property type="molecule type" value="Genomic_DNA"/>
</dbReference>
<dbReference type="InterPro" id="IPR013120">
    <property type="entry name" value="FAR_NAD-bd"/>
</dbReference>
<keyword evidence="3" id="KW-1185">Reference proteome</keyword>
<dbReference type="GO" id="GO:0080019">
    <property type="term" value="F:alcohol-forming very long-chain fatty acyl-CoA reductase activity"/>
    <property type="evidence" value="ECO:0007669"/>
    <property type="project" value="InterPro"/>
</dbReference>
<dbReference type="CDD" id="cd05263">
    <property type="entry name" value="MupV_like_SDR_e"/>
    <property type="match status" value="1"/>
</dbReference>
<organism evidence="2 3">
    <name type="scientific">Baekduia soli</name>
    <dbReference type="NCBI Taxonomy" id="496014"/>
    <lineage>
        <taxon>Bacteria</taxon>
        <taxon>Bacillati</taxon>
        <taxon>Actinomycetota</taxon>
        <taxon>Thermoleophilia</taxon>
        <taxon>Solirubrobacterales</taxon>
        <taxon>Baekduiaceae</taxon>
        <taxon>Baekduia</taxon>
    </lineage>
</organism>
<feature type="domain" description="Thioester reductase (TE)" evidence="1">
    <location>
        <begin position="7"/>
        <end position="230"/>
    </location>
</feature>
<dbReference type="InterPro" id="IPR036291">
    <property type="entry name" value="NAD(P)-bd_dom_sf"/>
</dbReference>
<name>A0A5B8U6J4_9ACTN</name>
<dbReference type="PANTHER" id="PTHR11011">
    <property type="entry name" value="MALE STERILITY PROTEIN 2-RELATED"/>
    <property type="match status" value="1"/>
</dbReference>
<gene>
    <name evidence="2" type="ORF">FSW04_13755</name>
</gene>
<dbReference type="OrthoDB" id="9810734at2"/>
<dbReference type="SUPFAM" id="SSF51735">
    <property type="entry name" value="NAD(P)-binding Rossmann-fold domains"/>
    <property type="match status" value="1"/>
</dbReference>
<sequence>MTPTTLLTGFPGFLAGRLLPRLVAASPGSRIVALVHPQMADRARQGAPEGVEVVTGDITDARLGLGAAGHEGLAADVVAVFHLAAVYDLAVGAALAEAVNVQGTQHVLDFCARCERLERLHYVSTAYVAGRRSGLVLESELAEGQEFKNLYESTKFAAEVLVRAAADRIPTTVYRPAIVVGDSRTGETQKFDGPYYLLRSMSGGRGPLLQVGRGDSPFNVVPVDFVVDAIAAAAADPEAVGHTLHLVDPHPVSSMELSRLLAREYTGREPRLRVPPGLVDRALGHAVVRRALGGTPRESIAYLNHPVRFDTAQASEVLGRARLRPPRFPDYVGPMVAFFAAHEHDDAYRPAHER</sequence>
<dbReference type="PANTHER" id="PTHR11011:SF99">
    <property type="entry name" value="FATTY ACYL-COA REDUCTASE 3"/>
    <property type="match status" value="1"/>
</dbReference>
<dbReference type="RefSeq" id="WP_146920165.1">
    <property type="nucleotide sequence ID" value="NZ_CP042430.1"/>
</dbReference>
<evidence type="ECO:0000313" key="2">
    <source>
        <dbReference type="EMBL" id="QEC48525.1"/>
    </source>
</evidence>
<evidence type="ECO:0000313" key="3">
    <source>
        <dbReference type="Proteomes" id="UP000321805"/>
    </source>
</evidence>
<accession>A0A5B8U6J4</accession>
<dbReference type="Proteomes" id="UP000321805">
    <property type="component" value="Chromosome"/>
</dbReference>
<dbReference type="InterPro" id="IPR026055">
    <property type="entry name" value="FAR"/>
</dbReference>